<reference evidence="9 10" key="1">
    <citation type="submission" date="2016-06" db="EMBL/GenBank/DDBJ databases">
        <authorList>
            <person name="Kjaerup R.B."/>
            <person name="Dalgaard T.S."/>
            <person name="Juul-Madsen H.R."/>
        </authorList>
    </citation>
    <scope>NUCLEOTIDE SEQUENCE [LARGE SCALE GENOMIC DNA]</scope>
    <source>
        <strain evidence="9 10">CECT 8886</strain>
    </source>
</reference>
<dbReference type="EMBL" id="FLOB01000008">
    <property type="protein sequence ID" value="SBS34875.1"/>
    <property type="molecule type" value="Genomic_DNA"/>
</dbReference>
<dbReference type="PROSITE" id="PS50160">
    <property type="entry name" value="DNA_LIGASE_A3"/>
    <property type="match status" value="1"/>
</dbReference>
<evidence type="ECO:0000256" key="3">
    <source>
        <dbReference type="ARBA" id="ARBA00022705"/>
    </source>
</evidence>
<keyword evidence="4" id="KW-0227">DNA damage</keyword>
<comment type="catalytic activity">
    <reaction evidence="6">
        <text>ATP + (deoxyribonucleotide)n-3'-hydroxyl + 5'-phospho-(deoxyribonucleotide)m = (deoxyribonucleotide)n+m + AMP + diphosphate.</text>
        <dbReference type="EC" id="6.5.1.1"/>
    </reaction>
</comment>
<dbReference type="GO" id="GO:0005524">
    <property type="term" value="F:ATP binding"/>
    <property type="evidence" value="ECO:0007669"/>
    <property type="project" value="InterPro"/>
</dbReference>
<dbReference type="GO" id="GO:0003910">
    <property type="term" value="F:DNA ligase (ATP) activity"/>
    <property type="evidence" value="ECO:0007669"/>
    <property type="project" value="UniProtKB-EC"/>
</dbReference>
<dbReference type="AlphaFoldDB" id="A0A1A8TLR4"/>
<keyword evidence="3" id="KW-0235">DNA replication</keyword>
<feature type="chain" id="PRO_5008379141" evidence="7">
    <location>
        <begin position="24"/>
        <end position="303"/>
    </location>
</feature>
<evidence type="ECO:0000256" key="4">
    <source>
        <dbReference type="ARBA" id="ARBA00022763"/>
    </source>
</evidence>
<evidence type="ECO:0000259" key="8">
    <source>
        <dbReference type="PROSITE" id="PS50160"/>
    </source>
</evidence>
<dbReference type="InterPro" id="IPR029319">
    <property type="entry name" value="DNA_ligase_OB"/>
</dbReference>
<sequence>MLSKVFLGLVVSVGVWFSSFSNAQMDVQLAKRYGDEKGAYPVTDYLVSEKYDGIRGIWTGTELLSRQGKPIHAPAWFIQALPKGVWLDGELWSKHHDFQFVASAVTKDEPIDSQWHKIHYMVFDAPDYEHNFAERSQRYVRIVESIHTPFVKAIKQFTVPDNQTLSHVLDEYVKKGAEGLVLHRKAAMFQSGRSGNLLKLKPYMDDEATVIGKTLGQGKYKGMLGALIVEMPSGTQFKIGTGFTDEERANPPHIGDVITYQYHGFTKRGIPRFASFMRVRYPVKEPLVTKPSSVDKVSSTASK</sequence>
<keyword evidence="5" id="KW-0234">DNA repair</keyword>
<protein>
    <submittedName>
        <fullName evidence="9">DNA ligase</fullName>
        <ecNumber evidence="9">6.5.1.1</ecNumber>
    </submittedName>
</protein>
<dbReference type="InterPro" id="IPR012340">
    <property type="entry name" value="NA-bd_OB-fold"/>
</dbReference>
<accession>A0A1A8TLR4</accession>
<dbReference type="SUPFAM" id="SSF56091">
    <property type="entry name" value="DNA ligase/mRNA capping enzyme, catalytic domain"/>
    <property type="match status" value="1"/>
</dbReference>
<dbReference type="InterPro" id="IPR012310">
    <property type="entry name" value="DNA_ligase_ATP-dep_cent"/>
</dbReference>
<dbReference type="OrthoDB" id="9782700at2"/>
<comment type="cofactor">
    <cofactor evidence="1">
        <name>a divalent metal cation</name>
        <dbReference type="ChEBI" id="CHEBI:60240"/>
    </cofactor>
</comment>
<evidence type="ECO:0000313" key="9">
    <source>
        <dbReference type="EMBL" id="SBS34875.1"/>
    </source>
</evidence>
<dbReference type="InterPro" id="IPR050326">
    <property type="entry name" value="NAD_dep_DNA_ligaseB"/>
</dbReference>
<feature type="domain" description="ATP-dependent DNA ligase family profile" evidence="8">
    <location>
        <begin position="132"/>
        <end position="233"/>
    </location>
</feature>
<evidence type="ECO:0000256" key="6">
    <source>
        <dbReference type="ARBA" id="ARBA00034003"/>
    </source>
</evidence>
<keyword evidence="2 9" id="KW-0436">Ligase</keyword>
<feature type="signal peptide" evidence="7">
    <location>
        <begin position="1"/>
        <end position="23"/>
    </location>
</feature>
<dbReference type="CDD" id="cd07896">
    <property type="entry name" value="Adenylation_kDNA_ligase_like"/>
    <property type="match status" value="1"/>
</dbReference>
<gene>
    <name evidence="9" type="primary">ligA_3</name>
    <name evidence="9" type="ORF">MSP8886_03195</name>
</gene>
<dbReference type="STRING" id="1792290.MSP8886_03195"/>
<dbReference type="GO" id="GO:0006281">
    <property type="term" value="P:DNA repair"/>
    <property type="evidence" value="ECO:0007669"/>
    <property type="project" value="UniProtKB-KW"/>
</dbReference>
<dbReference type="NCBIfam" id="NF006592">
    <property type="entry name" value="PRK09125.1"/>
    <property type="match status" value="1"/>
</dbReference>
<dbReference type="Pfam" id="PF14743">
    <property type="entry name" value="DNA_ligase_OB_2"/>
    <property type="match status" value="1"/>
</dbReference>
<name>A0A1A8TLR4_9GAMM</name>
<evidence type="ECO:0000313" key="10">
    <source>
        <dbReference type="Proteomes" id="UP000092544"/>
    </source>
</evidence>
<dbReference type="CDD" id="cd08041">
    <property type="entry name" value="OBF_kDNA_ligase_like"/>
    <property type="match status" value="1"/>
</dbReference>
<evidence type="ECO:0000256" key="7">
    <source>
        <dbReference type="SAM" id="SignalP"/>
    </source>
</evidence>
<keyword evidence="7" id="KW-0732">Signal</keyword>
<evidence type="ECO:0000256" key="1">
    <source>
        <dbReference type="ARBA" id="ARBA00001968"/>
    </source>
</evidence>
<keyword evidence="10" id="KW-1185">Reference proteome</keyword>
<evidence type="ECO:0000256" key="2">
    <source>
        <dbReference type="ARBA" id="ARBA00022598"/>
    </source>
</evidence>
<evidence type="ECO:0000256" key="5">
    <source>
        <dbReference type="ARBA" id="ARBA00023204"/>
    </source>
</evidence>
<dbReference type="Gene3D" id="3.30.1490.70">
    <property type="match status" value="1"/>
</dbReference>
<proteinExistence type="predicted"/>
<dbReference type="Pfam" id="PF01068">
    <property type="entry name" value="DNA_ligase_A_M"/>
    <property type="match status" value="1"/>
</dbReference>
<dbReference type="GO" id="GO:0006310">
    <property type="term" value="P:DNA recombination"/>
    <property type="evidence" value="ECO:0007669"/>
    <property type="project" value="InterPro"/>
</dbReference>
<organism evidence="9 10">
    <name type="scientific">Marinomonas spartinae</name>
    <dbReference type="NCBI Taxonomy" id="1792290"/>
    <lineage>
        <taxon>Bacteria</taxon>
        <taxon>Pseudomonadati</taxon>
        <taxon>Pseudomonadota</taxon>
        <taxon>Gammaproteobacteria</taxon>
        <taxon>Oceanospirillales</taxon>
        <taxon>Oceanospirillaceae</taxon>
        <taxon>Marinomonas</taxon>
    </lineage>
</organism>
<dbReference type="PANTHER" id="PTHR47810:SF1">
    <property type="entry name" value="DNA LIGASE B"/>
    <property type="match status" value="1"/>
</dbReference>
<dbReference type="RefSeq" id="WP_067018192.1">
    <property type="nucleotide sequence ID" value="NZ_FLOB01000008.1"/>
</dbReference>
<dbReference type="Proteomes" id="UP000092544">
    <property type="component" value="Unassembled WGS sequence"/>
</dbReference>
<dbReference type="PANTHER" id="PTHR47810">
    <property type="entry name" value="DNA LIGASE"/>
    <property type="match status" value="1"/>
</dbReference>
<dbReference type="GO" id="GO:0006260">
    <property type="term" value="P:DNA replication"/>
    <property type="evidence" value="ECO:0007669"/>
    <property type="project" value="UniProtKB-KW"/>
</dbReference>
<dbReference type="Gene3D" id="3.30.470.30">
    <property type="entry name" value="DNA ligase/mRNA capping enzyme"/>
    <property type="match status" value="1"/>
</dbReference>
<dbReference type="EC" id="6.5.1.1" evidence="9"/>
<dbReference type="SUPFAM" id="SSF50249">
    <property type="entry name" value="Nucleic acid-binding proteins"/>
    <property type="match status" value="1"/>
</dbReference>
<dbReference type="Gene3D" id="2.40.50.140">
    <property type="entry name" value="Nucleic acid-binding proteins"/>
    <property type="match status" value="1"/>
</dbReference>